<dbReference type="OrthoDB" id="654211at2759"/>
<dbReference type="STRING" id="1448320.A0A319DVX8"/>
<keyword evidence="2 4" id="KW-0863">Zinc-finger</keyword>
<dbReference type="AlphaFoldDB" id="A0A319DVX8"/>
<dbReference type="PROSITE" id="PS00028">
    <property type="entry name" value="ZINC_FINGER_C2H2_1"/>
    <property type="match status" value="2"/>
</dbReference>
<feature type="domain" description="C2H2-type" evidence="5">
    <location>
        <begin position="54"/>
        <end position="81"/>
    </location>
</feature>
<evidence type="ECO:0000256" key="2">
    <source>
        <dbReference type="ARBA" id="ARBA00022771"/>
    </source>
</evidence>
<evidence type="ECO:0000313" key="7">
    <source>
        <dbReference type="Proteomes" id="UP000247810"/>
    </source>
</evidence>
<dbReference type="SMART" id="SM00355">
    <property type="entry name" value="ZnF_C2H2"/>
    <property type="match status" value="2"/>
</dbReference>
<proteinExistence type="predicted"/>
<organism evidence="6 7">
    <name type="scientific">Aspergillus ellipticus CBS 707.79</name>
    <dbReference type="NCBI Taxonomy" id="1448320"/>
    <lineage>
        <taxon>Eukaryota</taxon>
        <taxon>Fungi</taxon>
        <taxon>Dikarya</taxon>
        <taxon>Ascomycota</taxon>
        <taxon>Pezizomycotina</taxon>
        <taxon>Eurotiomycetes</taxon>
        <taxon>Eurotiomycetidae</taxon>
        <taxon>Eurotiales</taxon>
        <taxon>Aspergillaceae</taxon>
        <taxon>Aspergillus</taxon>
        <taxon>Aspergillus subgen. Circumdati</taxon>
    </lineage>
</organism>
<dbReference type="Pfam" id="PF00096">
    <property type="entry name" value="zf-C2H2"/>
    <property type="match status" value="1"/>
</dbReference>
<dbReference type="Proteomes" id="UP000247810">
    <property type="component" value="Unassembled WGS sequence"/>
</dbReference>
<gene>
    <name evidence="6" type="ORF">BO71DRAFT_28044</name>
</gene>
<keyword evidence="1" id="KW-0479">Metal-binding</keyword>
<evidence type="ECO:0000256" key="3">
    <source>
        <dbReference type="ARBA" id="ARBA00022833"/>
    </source>
</evidence>
<accession>A0A319DVX8</accession>
<keyword evidence="3" id="KW-0862">Zinc</keyword>
<dbReference type="PANTHER" id="PTHR23235:SF161">
    <property type="entry name" value="C2H2-TYPE DOMAIN-CONTAINING PROTEIN"/>
    <property type="match status" value="1"/>
</dbReference>
<evidence type="ECO:0000259" key="5">
    <source>
        <dbReference type="PROSITE" id="PS50157"/>
    </source>
</evidence>
<dbReference type="GO" id="GO:0008270">
    <property type="term" value="F:zinc ion binding"/>
    <property type="evidence" value="ECO:0007669"/>
    <property type="project" value="UniProtKB-KW"/>
</dbReference>
<dbReference type="Gene3D" id="3.30.160.60">
    <property type="entry name" value="Classic Zinc Finger"/>
    <property type="match status" value="1"/>
</dbReference>
<dbReference type="InterPro" id="IPR013087">
    <property type="entry name" value="Znf_C2H2_type"/>
</dbReference>
<feature type="domain" description="C2H2-type" evidence="5">
    <location>
        <begin position="82"/>
        <end position="110"/>
    </location>
</feature>
<dbReference type="EMBL" id="KZ825920">
    <property type="protein sequence ID" value="PYH92318.1"/>
    <property type="molecule type" value="Genomic_DNA"/>
</dbReference>
<dbReference type="PANTHER" id="PTHR23235">
    <property type="entry name" value="KRUEPPEL-LIKE TRANSCRIPTION FACTOR"/>
    <property type="match status" value="1"/>
</dbReference>
<name>A0A319DVX8_9EURO</name>
<sequence length="138" mass="15721">MCDESSPSFQSAQLNQSNILVPVIFLASNIIMSPQSSLKNQTTSPDQSSETRRFKCSICQRKFNRREHLQRHESTHYSQKPFHCTLCRYSCRRRDLLTRHFKLSHAKKSSDDGIEAGASLNGVQLYSNSEPNNLDITG</sequence>
<dbReference type="GO" id="GO:0000981">
    <property type="term" value="F:DNA-binding transcription factor activity, RNA polymerase II-specific"/>
    <property type="evidence" value="ECO:0007669"/>
    <property type="project" value="TreeGrafter"/>
</dbReference>
<evidence type="ECO:0000313" key="6">
    <source>
        <dbReference type="EMBL" id="PYH92318.1"/>
    </source>
</evidence>
<evidence type="ECO:0000256" key="1">
    <source>
        <dbReference type="ARBA" id="ARBA00022723"/>
    </source>
</evidence>
<dbReference type="GO" id="GO:0000978">
    <property type="term" value="F:RNA polymerase II cis-regulatory region sequence-specific DNA binding"/>
    <property type="evidence" value="ECO:0007669"/>
    <property type="project" value="TreeGrafter"/>
</dbReference>
<keyword evidence="7" id="KW-1185">Reference proteome</keyword>
<dbReference type="SUPFAM" id="SSF57667">
    <property type="entry name" value="beta-beta-alpha zinc fingers"/>
    <property type="match status" value="1"/>
</dbReference>
<reference evidence="6 7" key="1">
    <citation type="submission" date="2018-02" db="EMBL/GenBank/DDBJ databases">
        <title>The genomes of Aspergillus section Nigri reveals drivers in fungal speciation.</title>
        <authorList>
            <consortium name="DOE Joint Genome Institute"/>
            <person name="Vesth T.C."/>
            <person name="Nybo J."/>
            <person name="Theobald S."/>
            <person name="Brandl J."/>
            <person name="Frisvad J.C."/>
            <person name="Nielsen K.F."/>
            <person name="Lyhne E.K."/>
            <person name="Kogle M.E."/>
            <person name="Kuo A."/>
            <person name="Riley R."/>
            <person name="Clum A."/>
            <person name="Nolan M."/>
            <person name="Lipzen A."/>
            <person name="Salamov A."/>
            <person name="Henrissat B."/>
            <person name="Wiebenga A."/>
            <person name="De vries R.P."/>
            <person name="Grigoriev I.V."/>
            <person name="Mortensen U.H."/>
            <person name="Andersen M.R."/>
            <person name="Baker S.E."/>
        </authorList>
    </citation>
    <scope>NUCLEOTIDE SEQUENCE [LARGE SCALE GENOMIC DNA]</scope>
    <source>
        <strain evidence="6 7">CBS 707.79</strain>
    </source>
</reference>
<dbReference type="VEuPathDB" id="FungiDB:BO71DRAFT_28044"/>
<evidence type="ECO:0000256" key="4">
    <source>
        <dbReference type="PROSITE-ProRule" id="PRU00042"/>
    </source>
</evidence>
<protein>
    <recommendedName>
        <fullName evidence="5">C2H2-type domain-containing protein</fullName>
    </recommendedName>
</protein>
<dbReference type="PROSITE" id="PS50157">
    <property type="entry name" value="ZINC_FINGER_C2H2_2"/>
    <property type="match status" value="2"/>
</dbReference>
<dbReference type="InterPro" id="IPR036236">
    <property type="entry name" value="Znf_C2H2_sf"/>
</dbReference>